<dbReference type="Proteomes" id="UP001156666">
    <property type="component" value="Unassembled WGS sequence"/>
</dbReference>
<dbReference type="Pfam" id="PF02687">
    <property type="entry name" value="FtsX"/>
    <property type="match status" value="1"/>
</dbReference>
<proteinExistence type="predicted"/>
<sequence>MLKNYIILAWRVLGRKKFFTFISLFGISFTLGILMVIVSFLQTELGTDKPWTNRDRMVSFGTIEMKAMVADTTFLIDSMLVDGAMKYDTTKSIGESSNSTTISSIGGRFLENYFTDLKYAENYTFYIPGVSYNAYVNNSKIVLDAFYTDAHYWEIFDFEFLEGQGYDKGMYERAEPIAVITDQLAEKYFGEMSNIVGREIKMDGKNHKIIGVVKKPRSSMIDGDVWAPTTLLPDYLGPVDRYTGGYRAYFLANSKSDVTNLQDEIENKENEIPMDVIEDYNKLLLKDKTGTMFQAFSRNLVPFNEPKKAGRILSWILIGFISLFVLLPTLNLINLNVSRIMERSSEIGVRKAFGASKGNILGQFIFENVVLTIIGGTIGLGLAVVLIYFINSANLLEFLRLTINYKFFIYSFIVVILFGVLSGFLPAYRMSKIHIVNALKSNKL</sequence>
<evidence type="ECO:0000313" key="9">
    <source>
        <dbReference type="EMBL" id="GLR17830.1"/>
    </source>
</evidence>
<evidence type="ECO:0000259" key="8">
    <source>
        <dbReference type="Pfam" id="PF12704"/>
    </source>
</evidence>
<feature type="domain" description="MacB-like periplasmic core" evidence="8">
    <location>
        <begin position="20"/>
        <end position="267"/>
    </location>
</feature>
<accession>A0AA37SQ28</accession>
<keyword evidence="4 6" id="KW-1133">Transmembrane helix</keyword>
<evidence type="ECO:0000256" key="5">
    <source>
        <dbReference type="ARBA" id="ARBA00023136"/>
    </source>
</evidence>
<dbReference type="EMBL" id="BSOH01000014">
    <property type="protein sequence ID" value="GLR17830.1"/>
    <property type="molecule type" value="Genomic_DNA"/>
</dbReference>
<evidence type="ECO:0000256" key="2">
    <source>
        <dbReference type="ARBA" id="ARBA00022475"/>
    </source>
</evidence>
<comment type="caution">
    <text evidence="9">The sequence shown here is derived from an EMBL/GenBank/DDBJ whole genome shotgun (WGS) entry which is preliminary data.</text>
</comment>
<organism evidence="9 10">
    <name type="scientific">Portibacter lacus</name>
    <dbReference type="NCBI Taxonomy" id="1099794"/>
    <lineage>
        <taxon>Bacteria</taxon>
        <taxon>Pseudomonadati</taxon>
        <taxon>Bacteroidota</taxon>
        <taxon>Saprospiria</taxon>
        <taxon>Saprospirales</taxon>
        <taxon>Haliscomenobacteraceae</taxon>
        <taxon>Portibacter</taxon>
    </lineage>
</organism>
<feature type="transmembrane region" description="Helical" evidence="6">
    <location>
        <begin position="403"/>
        <end position="425"/>
    </location>
</feature>
<dbReference type="InterPro" id="IPR003838">
    <property type="entry name" value="ABC3_permease_C"/>
</dbReference>
<evidence type="ECO:0000256" key="6">
    <source>
        <dbReference type="SAM" id="Phobius"/>
    </source>
</evidence>
<feature type="transmembrane region" description="Helical" evidence="6">
    <location>
        <begin position="312"/>
        <end position="333"/>
    </location>
</feature>
<comment type="subcellular location">
    <subcellularLocation>
        <location evidence="1">Cell membrane</location>
        <topology evidence="1">Multi-pass membrane protein</topology>
    </subcellularLocation>
</comment>
<keyword evidence="2" id="KW-1003">Cell membrane</keyword>
<evidence type="ECO:0000256" key="4">
    <source>
        <dbReference type="ARBA" id="ARBA00022989"/>
    </source>
</evidence>
<name>A0AA37SQ28_9BACT</name>
<dbReference type="GO" id="GO:0022857">
    <property type="term" value="F:transmembrane transporter activity"/>
    <property type="evidence" value="ECO:0007669"/>
    <property type="project" value="TreeGrafter"/>
</dbReference>
<evidence type="ECO:0000256" key="1">
    <source>
        <dbReference type="ARBA" id="ARBA00004651"/>
    </source>
</evidence>
<keyword evidence="10" id="KW-1185">Reference proteome</keyword>
<reference evidence="9" key="2">
    <citation type="submission" date="2023-01" db="EMBL/GenBank/DDBJ databases">
        <title>Draft genome sequence of Portibacter lacus strain NBRC 108769.</title>
        <authorList>
            <person name="Sun Q."/>
            <person name="Mori K."/>
        </authorList>
    </citation>
    <scope>NUCLEOTIDE SEQUENCE</scope>
    <source>
        <strain evidence="9">NBRC 108769</strain>
    </source>
</reference>
<dbReference type="RefSeq" id="WP_235291511.1">
    <property type="nucleotide sequence ID" value="NZ_BSOH01000014.1"/>
</dbReference>
<dbReference type="InterPro" id="IPR025857">
    <property type="entry name" value="MacB_PCD"/>
</dbReference>
<keyword evidence="3 6" id="KW-0812">Transmembrane</keyword>
<feature type="domain" description="ABC3 transporter permease C-terminal" evidence="7">
    <location>
        <begin position="319"/>
        <end position="434"/>
    </location>
</feature>
<evidence type="ECO:0000259" key="7">
    <source>
        <dbReference type="Pfam" id="PF02687"/>
    </source>
</evidence>
<reference evidence="9" key="1">
    <citation type="journal article" date="2014" name="Int. J. Syst. Evol. Microbiol.">
        <title>Complete genome sequence of Corynebacterium casei LMG S-19264T (=DSM 44701T), isolated from a smear-ripened cheese.</title>
        <authorList>
            <consortium name="US DOE Joint Genome Institute (JGI-PGF)"/>
            <person name="Walter F."/>
            <person name="Albersmeier A."/>
            <person name="Kalinowski J."/>
            <person name="Ruckert C."/>
        </authorList>
    </citation>
    <scope>NUCLEOTIDE SEQUENCE</scope>
    <source>
        <strain evidence="9">NBRC 108769</strain>
    </source>
</reference>
<dbReference type="PANTHER" id="PTHR30572:SF18">
    <property type="entry name" value="ABC-TYPE MACROLIDE FAMILY EXPORT SYSTEM PERMEASE COMPONENT 2"/>
    <property type="match status" value="1"/>
</dbReference>
<dbReference type="AlphaFoldDB" id="A0AA37SQ28"/>
<dbReference type="PANTHER" id="PTHR30572">
    <property type="entry name" value="MEMBRANE COMPONENT OF TRANSPORTER-RELATED"/>
    <property type="match status" value="1"/>
</dbReference>
<dbReference type="Pfam" id="PF12704">
    <property type="entry name" value="MacB_PCD"/>
    <property type="match status" value="1"/>
</dbReference>
<evidence type="ECO:0000256" key="3">
    <source>
        <dbReference type="ARBA" id="ARBA00022692"/>
    </source>
</evidence>
<feature type="transmembrane region" description="Helical" evidence="6">
    <location>
        <begin position="369"/>
        <end position="391"/>
    </location>
</feature>
<keyword evidence="5 6" id="KW-0472">Membrane</keyword>
<dbReference type="GO" id="GO:0005886">
    <property type="term" value="C:plasma membrane"/>
    <property type="evidence" value="ECO:0007669"/>
    <property type="project" value="UniProtKB-SubCell"/>
</dbReference>
<feature type="transmembrane region" description="Helical" evidence="6">
    <location>
        <begin position="21"/>
        <end position="41"/>
    </location>
</feature>
<protein>
    <submittedName>
        <fullName evidence="9">ABC transporter permease</fullName>
    </submittedName>
</protein>
<dbReference type="InterPro" id="IPR050250">
    <property type="entry name" value="Macrolide_Exporter_MacB"/>
</dbReference>
<evidence type="ECO:0000313" key="10">
    <source>
        <dbReference type="Proteomes" id="UP001156666"/>
    </source>
</evidence>
<gene>
    <name evidence="9" type="ORF">GCM10007940_24450</name>
</gene>